<dbReference type="EMBL" id="JAVIJP010000100">
    <property type="protein sequence ID" value="KAL3614920.1"/>
    <property type="molecule type" value="Genomic_DNA"/>
</dbReference>
<feature type="compositionally biased region" description="Basic and acidic residues" evidence="1">
    <location>
        <begin position="1"/>
        <end position="16"/>
    </location>
</feature>
<feature type="region of interest" description="Disordered" evidence="1">
    <location>
        <begin position="1"/>
        <end position="49"/>
    </location>
</feature>
<evidence type="ECO:0000313" key="3">
    <source>
        <dbReference type="Proteomes" id="UP001632038"/>
    </source>
</evidence>
<evidence type="ECO:0000313" key="2">
    <source>
        <dbReference type="EMBL" id="KAL3614920.1"/>
    </source>
</evidence>
<protein>
    <submittedName>
        <fullName evidence="2">Uncharacterized protein</fullName>
    </submittedName>
</protein>
<dbReference type="Proteomes" id="UP001632038">
    <property type="component" value="Unassembled WGS sequence"/>
</dbReference>
<organism evidence="2 3">
    <name type="scientific">Castilleja foliolosa</name>
    <dbReference type="NCBI Taxonomy" id="1961234"/>
    <lineage>
        <taxon>Eukaryota</taxon>
        <taxon>Viridiplantae</taxon>
        <taxon>Streptophyta</taxon>
        <taxon>Embryophyta</taxon>
        <taxon>Tracheophyta</taxon>
        <taxon>Spermatophyta</taxon>
        <taxon>Magnoliopsida</taxon>
        <taxon>eudicotyledons</taxon>
        <taxon>Gunneridae</taxon>
        <taxon>Pentapetalae</taxon>
        <taxon>asterids</taxon>
        <taxon>lamiids</taxon>
        <taxon>Lamiales</taxon>
        <taxon>Orobanchaceae</taxon>
        <taxon>Pedicularideae</taxon>
        <taxon>Castillejinae</taxon>
        <taxon>Castilleja</taxon>
    </lineage>
</organism>
<evidence type="ECO:0000256" key="1">
    <source>
        <dbReference type="SAM" id="MobiDB-lite"/>
    </source>
</evidence>
<name>A0ABD3BDK4_9LAMI</name>
<feature type="compositionally biased region" description="Basic and acidic residues" evidence="1">
    <location>
        <begin position="23"/>
        <end position="33"/>
    </location>
</feature>
<proteinExistence type="predicted"/>
<accession>A0ABD3BDK4</accession>
<sequence>MERDNKNTENRKRTRDDEECGTEECHVSKKQENNIDSSGQISSSHSMGKRGCDRFCDPIFDFPWLKDGSVFGASEVFEQEGDMFVCDYSYTDIVEDTLVNTCDDRCCYPAKAFEDDDLRSFEVDDFEPVDCVWSSVIDQPIDT</sequence>
<keyword evidence="3" id="KW-1185">Reference proteome</keyword>
<comment type="caution">
    <text evidence="2">The sequence shown here is derived from an EMBL/GenBank/DDBJ whole genome shotgun (WGS) entry which is preliminary data.</text>
</comment>
<gene>
    <name evidence="2" type="ORF">CASFOL_040581</name>
</gene>
<reference evidence="3" key="1">
    <citation type="journal article" date="2024" name="IScience">
        <title>Strigolactones Initiate the Formation of Haustorium-like Structures in Castilleja.</title>
        <authorList>
            <person name="Buerger M."/>
            <person name="Peterson D."/>
            <person name="Chory J."/>
        </authorList>
    </citation>
    <scope>NUCLEOTIDE SEQUENCE [LARGE SCALE GENOMIC DNA]</scope>
</reference>
<feature type="compositionally biased region" description="Low complexity" evidence="1">
    <location>
        <begin position="37"/>
        <end position="46"/>
    </location>
</feature>
<dbReference type="AlphaFoldDB" id="A0ABD3BDK4"/>